<evidence type="ECO:0000256" key="3">
    <source>
        <dbReference type="ARBA" id="ARBA00022737"/>
    </source>
</evidence>
<keyword evidence="9" id="KW-1185">Reference proteome</keyword>
<accession>A0A9P1CSM9</accession>
<feature type="domain" description="EF-hand" evidence="6">
    <location>
        <begin position="283"/>
        <end position="318"/>
    </location>
</feature>
<dbReference type="EMBL" id="CAMXCT010002383">
    <property type="protein sequence ID" value="CAI3997832.1"/>
    <property type="molecule type" value="Genomic_DNA"/>
</dbReference>
<dbReference type="OrthoDB" id="191686at2759"/>
<feature type="domain" description="EF-hand" evidence="6">
    <location>
        <begin position="94"/>
        <end position="129"/>
    </location>
</feature>
<keyword evidence="5" id="KW-0007">Acetylation</keyword>
<feature type="domain" description="EF-hand" evidence="6">
    <location>
        <begin position="367"/>
        <end position="402"/>
    </location>
</feature>
<organism evidence="7">
    <name type="scientific">Cladocopium goreaui</name>
    <dbReference type="NCBI Taxonomy" id="2562237"/>
    <lineage>
        <taxon>Eukaryota</taxon>
        <taxon>Sar</taxon>
        <taxon>Alveolata</taxon>
        <taxon>Dinophyceae</taxon>
        <taxon>Suessiales</taxon>
        <taxon>Symbiodiniaceae</taxon>
        <taxon>Cladocopium</taxon>
    </lineage>
</organism>
<dbReference type="CDD" id="cd00051">
    <property type="entry name" value="EFh"/>
    <property type="match status" value="2"/>
</dbReference>
<sequence length="556" mass="64535">MDIAEFGDFLRTIGIEPMKHVLQECFDEFDEDRSGQLSFDEFYKVMTLLAQREGFSKTEVQDFEAVFNKFDAFCHDEIDVQELQQVLMYVGIPTTISDCQMVAEIVDLDDSGYVDFQEFLMCMRLFRDRELAELKNKLQALGADDSESILPCEMLNLLHSTGYVADQEVVNEVLQEIGIEAEEQIGLGSLWKFLVIFRQREGLTRAETMRVRKAFKKYASGDEGDDELIREVQTDDIPKLLRLVGYTLALEDQKQLVAQVDIDRSASLNILELKKLVRFVRERRTRDLQATINKYDRSDTGVLSEREALKALKDLGCLREELSVLPPEVLEDLQEGFLSHAAFTRSVQEYDELRRRQLIDSGGYTMEQMEQLRRQFSYYDWDDSGDVSKKELVQLIVDVFPDMAFDPDKRPLLLQIMRETDSDSNGKLDFSEFLQLMRTVEDLEQLTQLQKERSVIDETRFTSNEVSEFRNIFLAVTKGEPRMNLADFKEMMSPVCPMGDKNSHAISAMWMEICDSGSKMFDFPDFLLIMRRLLDMNFANMNQRLGRVSQRKTHQF</sequence>
<dbReference type="AlphaFoldDB" id="A0A9P1CSM9"/>
<feature type="domain" description="EF-hand" evidence="6">
    <location>
        <begin position="58"/>
        <end position="93"/>
    </location>
</feature>
<dbReference type="Gene3D" id="1.10.238.10">
    <property type="entry name" value="EF-hand"/>
    <property type="match status" value="5"/>
</dbReference>
<evidence type="ECO:0000256" key="4">
    <source>
        <dbReference type="ARBA" id="ARBA00022837"/>
    </source>
</evidence>
<dbReference type="InterPro" id="IPR011992">
    <property type="entry name" value="EF-hand-dom_pair"/>
</dbReference>
<dbReference type="EMBL" id="CAMXCT030002383">
    <property type="protein sequence ID" value="CAL4785144.1"/>
    <property type="molecule type" value="Genomic_DNA"/>
</dbReference>
<dbReference type="SMART" id="SM00054">
    <property type="entry name" value="EFh"/>
    <property type="match status" value="6"/>
</dbReference>
<dbReference type="PANTHER" id="PTHR23048:SF0">
    <property type="entry name" value="CALMODULIN LIKE 3"/>
    <property type="match status" value="1"/>
</dbReference>
<keyword evidence="3" id="KW-0677">Repeat</keyword>
<dbReference type="InterPro" id="IPR002048">
    <property type="entry name" value="EF_hand_dom"/>
</dbReference>
<proteinExistence type="predicted"/>
<protein>
    <recommendedName>
        <fullName evidence="1">Calmodulin</fullName>
    </recommendedName>
</protein>
<keyword evidence="4" id="KW-0106">Calcium</keyword>
<evidence type="ECO:0000256" key="1">
    <source>
        <dbReference type="ARBA" id="ARBA00020786"/>
    </source>
</evidence>
<evidence type="ECO:0000313" key="8">
    <source>
        <dbReference type="EMBL" id="CAL1151207.1"/>
    </source>
</evidence>
<name>A0A9P1CSM9_9DINO</name>
<dbReference type="InterPro" id="IPR018247">
    <property type="entry name" value="EF_Hand_1_Ca_BS"/>
</dbReference>
<evidence type="ECO:0000313" key="7">
    <source>
        <dbReference type="EMBL" id="CAI3997832.1"/>
    </source>
</evidence>
<gene>
    <name evidence="7" type="ORF">C1SCF055_LOCUS24178</name>
</gene>
<dbReference type="PANTHER" id="PTHR23048">
    <property type="entry name" value="MYOSIN LIGHT CHAIN 1, 3"/>
    <property type="match status" value="1"/>
</dbReference>
<comment type="caution">
    <text evidence="7">The sequence shown here is derived from an EMBL/GenBank/DDBJ whole genome shotgun (WGS) entry which is preliminary data.</text>
</comment>
<evidence type="ECO:0000313" key="9">
    <source>
        <dbReference type="Proteomes" id="UP001152797"/>
    </source>
</evidence>
<evidence type="ECO:0000256" key="5">
    <source>
        <dbReference type="ARBA" id="ARBA00022990"/>
    </source>
</evidence>
<dbReference type="GO" id="GO:0016460">
    <property type="term" value="C:myosin II complex"/>
    <property type="evidence" value="ECO:0007669"/>
    <property type="project" value="TreeGrafter"/>
</dbReference>
<dbReference type="Pfam" id="PF13499">
    <property type="entry name" value="EF-hand_7"/>
    <property type="match status" value="3"/>
</dbReference>
<dbReference type="PROSITE" id="PS50222">
    <property type="entry name" value="EF_HAND_2"/>
    <property type="match status" value="6"/>
</dbReference>
<dbReference type="SUPFAM" id="SSF47473">
    <property type="entry name" value="EF-hand"/>
    <property type="match status" value="4"/>
</dbReference>
<dbReference type="EMBL" id="CAMXCT020002383">
    <property type="protein sequence ID" value="CAL1151207.1"/>
    <property type="molecule type" value="Genomic_DNA"/>
</dbReference>
<reference evidence="7" key="1">
    <citation type="submission" date="2022-10" db="EMBL/GenBank/DDBJ databases">
        <authorList>
            <person name="Chen Y."/>
            <person name="Dougan E. K."/>
            <person name="Chan C."/>
            <person name="Rhodes N."/>
            <person name="Thang M."/>
        </authorList>
    </citation>
    <scope>NUCLEOTIDE SEQUENCE</scope>
</reference>
<keyword evidence="2" id="KW-0479">Metal-binding</keyword>
<reference evidence="8" key="2">
    <citation type="submission" date="2024-04" db="EMBL/GenBank/DDBJ databases">
        <authorList>
            <person name="Chen Y."/>
            <person name="Shah S."/>
            <person name="Dougan E. K."/>
            <person name="Thang M."/>
            <person name="Chan C."/>
        </authorList>
    </citation>
    <scope>NUCLEOTIDE SEQUENCE [LARGE SCALE GENOMIC DNA]</scope>
</reference>
<dbReference type="PROSITE" id="PS00018">
    <property type="entry name" value="EF_HAND_1"/>
    <property type="match status" value="3"/>
</dbReference>
<feature type="domain" description="EF-hand" evidence="6">
    <location>
        <begin position="17"/>
        <end position="52"/>
    </location>
</feature>
<dbReference type="GO" id="GO:0005509">
    <property type="term" value="F:calcium ion binding"/>
    <property type="evidence" value="ECO:0007669"/>
    <property type="project" value="InterPro"/>
</dbReference>
<evidence type="ECO:0000259" key="6">
    <source>
        <dbReference type="PROSITE" id="PS50222"/>
    </source>
</evidence>
<evidence type="ECO:0000256" key="2">
    <source>
        <dbReference type="ARBA" id="ARBA00022723"/>
    </source>
</evidence>
<dbReference type="Proteomes" id="UP001152797">
    <property type="component" value="Unassembled WGS sequence"/>
</dbReference>
<feature type="domain" description="EF-hand" evidence="6">
    <location>
        <begin position="408"/>
        <end position="443"/>
    </location>
</feature>
<dbReference type="InterPro" id="IPR050230">
    <property type="entry name" value="CALM/Myosin/TropC-like"/>
</dbReference>